<reference evidence="9 10" key="1">
    <citation type="submission" date="2017-07" db="EMBL/GenBank/DDBJ databases">
        <title>Complete genome sequence of Actinoalloteichus hoggarensis DSM 45943, type strain of Actinoalloteichus hoggarensis.</title>
        <authorList>
            <person name="Ruckert C."/>
            <person name="Nouioui I."/>
            <person name="Willmese J."/>
            <person name="van Wezel G."/>
            <person name="Klenk H.-P."/>
            <person name="Kalinowski J."/>
            <person name="Zotchev S.B."/>
        </authorList>
    </citation>
    <scope>NUCLEOTIDE SEQUENCE [LARGE SCALE GENOMIC DNA]</scope>
    <source>
        <strain evidence="9 10">DSM 45943</strain>
    </source>
</reference>
<keyword evidence="3" id="KW-1003">Cell membrane</keyword>
<feature type="transmembrane region" description="Helical" evidence="8">
    <location>
        <begin position="44"/>
        <end position="64"/>
    </location>
</feature>
<evidence type="ECO:0000256" key="3">
    <source>
        <dbReference type="ARBA" id="ARBA00022475"/>
    </source>
</evidence>
<sequence length="311" mass="33268">MAGNKTAGRGVGGDPPTAPPRPVGGETPGGQPRRRMSKRQRARLFRGVQYLVLIAAVVALVLAADWGQIRRAFFNMEVAANLFPTVITVALGNTIFYTVLGFALGLGLGLVLALMRLSSVGPYRWIAGIYIEFFRGLPAMLVFLAVGVGIPYAFDTRLDRNVQIMVALGLVGAAYIAETIRAGIQAVPKGQIEAARSLGMSPTRTMITVVIPQAFRIILPPLTNELILLTKDSSLAFFLGSTLAQQELAQFGREALNTNQSMTPVLVVGLCYLIITIPLSFVSRGLEKRFGKGAARKPGKISRTRTGGAAT</sequence>
<keyword evidence="10" id="KW-1185">Reference proteome</keyword>
<dbReference type="GO" id="GO:0022857">
    <property type="term" value="F:transmembrane transporter activity"/>
    <property type="evidence" value="ECO:0007669"/>
    <property type="project" value="InterPro"/>
</dbReference>
<keyword evidence="2 8" id="KW-0813">Transport</keyword>
<evidence type="ECO:0000313" key="10">
    <source>
        <dbReference type="Proteomes" id="UP000204221"/>
    </source>
</evidence>
<dbReference type="GO" id="GO:0006865">
    <property type="term" value="P:amino acid transport"/>
    <property type="evidence" value="ECO:0007669"/>
    <property type="project" value="UniProtKB-KW"/>
</dbReference>
<feature type="transmembrane region" description="Helical" evidence="8">
    <location>
        <begin position="205"/>
        <end position="223"/>
    </location>
</feature>
<dbReference type="PANTHER" id="PTHR30614:SF0">
    <property type="entry name" value="L-CYSTINE TRANSPORT SYSTEM PERMEASE PROTEIN TCYL"/>
    <property type="match status" value="1"/>
</dbReference>
<dbReference type="EMBL" id="CP022521">
    <property type="protein sequence ID" value="ASO23112.1"/>
    <property type="molecule type" value="Genomic_DNA"/>
</dbReference>
<dbReference type="Gene3D" id="1.10.3720.10">
    <property type="entry name" value="MetI-like"/>
    <property type="match status" value="1"/>
</dbReference>
<dbReference type="GO" id="GO:0043190">
    <property type="term" value="C:ATP-binding cassette (ABC) transporter complex"/>
    <property type="evidence" value="ECO:0007669"/>
    <property type="project" value="InterPro"/>
</dbReference>
<feature type="transmembrane region" description="Helical" evidence="8">
    <location>
        <begin position="262"/>
        <end position="282"/>
    </location>
</feature>
<dbReference type="Pfam" id="PF00528">
    <property type="entry name" value="BPD_transp_1"/>
    <property type="match status" value="1"/>
</dbReference>
<gene>
    <name evidence="9" type="primary">yecS2</name>
    <name evidence="9" type="ORF">AHOG_27575</name>
</gene>
<dbReference type="PANTHER" id="PTHR30614">
    <property type="entry name" value="MEMBRANE COMPONENT OF AMINO ACID ABC TRANSPORTER"/>
    <property type="match status" value="1"/>
</dbReference>
<evidence type="ECO:0000256" key="5">
    <source>
        <dbReference type="ARBA" id="ARBA00022970"/>
    </source>
</evidence>
<organism evidence="9 10">
    <name type="scientific">Actinoalloteichus hoggarensis</name>
    <dbReference type="NCBI Taxonomy" id="1470176"/>
    <lineage>
        <taxon>Bacteria</taxon>
        <taxon>Bacillati</taxon>
        <taxon>Actinomycetota</taxon>
        <taxon>Actinomycetes</taxon>
        <taxon>Pseudonocardiales</taxon>
        <taxon>Pseudonocardiaceae</taxon>
        <taxon>Actinoalloteichus</taxon>
    </lineage>
</organism>
<keyword evidence="6 8" id="KW-1133">Transmembrane helix</keyword>
<dbReference type="NCBIfam" id="TIGR01726">
    <property type="entry name" value="HEQRo_perm_3TM"/>
    <property type="match status" value="1"/>
</dbReference>
<evidence type="ECO:0000256" key="1">
    <source>
        <dbReference type="ARBA" id="ARBA00004651"/>
    </source>
</evidence>
<accession>A0A221WAV2</accession>
<keyword evidence="5" id="KW-0029">Amino-acid transport</keyword>
<keyword evidence="4 8" id="KW-0812">Transmembrane</keyword>
<protein>
    <submittedName>
        <fullName evidence="9">Inner membrane amino-acid ABC transporter permease protein YecS</fullName>
    </submittedName>
</protein>
<evidence type="ECO:0000256" key="6">
    <source>
        <dbReference type="ARBA" id="ARBA00022989"/>
    </source>
</evidence>
<evidence type="ECO:0000256" key="7">
    <source>
        <dbReference type="ARBA" id="ARBA00023136"/>
    </source>
</evidence>
<evidence type="ECO:0000256" key="2">
    <source>
        <dbReference type="ARBA" id="ARBA00022448"/>
    </source>
</evidence>
<proteinExistence type="inferred from homology"/>
<evidence type="ECO:0000313" key="9">
    <source>
        <dbReference type="EMBL" id="ASO23112.1"/>
    </source>
</evidence>
<dbReference type="InterPro" id="IPR035906">
    <property type="entry name" value="MetI-like_sf"/>
</dbReference>
<dbReference type="AlphaFoldDB" id="A0A221WAV2"/>
<dbReference type="InterPro" id="IPR000515">
    <property type="entry name" value="MetI-like"/>
</dbReference>
<comment type="similarity">
    <text evidence="8">Belongs to the binding-protein-dependent transport system permease family.</text>
</comment>
<dbReference type="CDD" id="cd06261">
    <property type="entry name" value="TM_PBP2"/>
    <property type="match status" value="1"/>
</dbReference>
<dbReference type="PROSITE" id="PS50928">
    <property type="entry name" value="ABC_TM1"/>
    <property type="match status" value="1"/>
</dbReference>
<name>A0A221WAV2_9PSEU</name>
<evidence type="ECO:0000256" key="8">
    <source>
        <dbReference type="RuleBase" id="RU363032"/>
    </source>
</evidence>
<feature type="transmembrane region" description="Helical" evidence="8">
    <location>
        <begin position="95"/>
        <end position="115"/>
    </location>
</feature>
<dbReference type="SUPFAM" id="SSF161098">
    <property type="entry name" value="MetI-like"/>
    <property type="match status" value="1"/>
</dbReference>
<evidence type="ECO:0000256" key="4">
    <source>
        <dbReference type="ARBA" id="ARBA00022692"/>
    </source>
</evidence>
<dbReference type="Proteomes" id="UP000204221">
    <property type="component" value="Chromosome"/>
</dbReference>
<dbReference type="InterPro" id="IPR010065">
    <property type="entry name" value="AA_ABC_transptr_permease_3TM"/>
</dbReference>
<feature type="transmembrane region" description="Helical" evidence="8">
    <location>
        <begin position="127"/>
        <end position="150"/>
    </location>
</feature>
<feature type="transmembrane region" description="Helical" evidence="8">
    <location>
        <begin position="162"/>
        <end position="184"/>
    </location>
</feature>
<dbReference type="InterPro" id="IPR043429">
    <property type="entry name" value="ArtM/GltK/GlnP/TcyL/YhdX-like"/>
</dbReference>
<dbReference type="KEGG" id="ahg:AHOG_27575"/>
<comment type="subcellular location">
    <subcellularLocation>
        <location evidence="1 8">Cell membrane</location>
        <topology evidence="1 8">Multi-pass membrane protein</topology>
    </subcellularLocation>
</comment>
<keyword evidence="7 8" id="KW-0472">Membrane</keyword>